<dbReference type="InterPro" id="IPR036388">
    <property type="entry name" value="WH-like_DNA-bd_sf"/>
</dbReference>
<proteinExistence type="predicted"/>
<dbReference type="Gene3D" id="1.10.10.10">
    <property type="entry name" value="Winged helix-like DNA-binding domain superfamily/Winged helix DNA-binding domain"/>
    <property type="match status" value="1"/>
</dbReference>
<dbReference type="InterPro" id="IPR010921">
    <property type="entry name" value="Trp_repressor/repl_initiator"/>
</dbReference>
<protein>
    <submittedName>
        <fullName evidence="1">Uncharacterized protein</fullName>
    </submittedName>
</protein>
<name>A0A329UK10_9FIRM</name>
<organism evidence="1 2">
    <name type="scientific">Faecalibacterium prausnitzii</name>
    <dbReference type="NCBI Taxonomy" id="853"/>
    <lineage>
        <taxon>Bacteria</taxon>
        <taxon>Bacillati</taxon>
        <taxon>Bacillota</taxon>
        <taxon>Clostridia</taxon>
        <taxon>Eubacteriales</taxon>
        <taxon>Oscillospiraceae</taxon>
        <taxon>Faecalibacterium</taxon>
    </lineage>
</organism>
<dbReference type="OrthoDB" id="1862015at2"/>
<sequence length="282" mass="31628">MLPKSTQYFCAEVCDRLRERKPLSRLRHQTAWVQADAKERALRQRGGVAMAEKKRAYCKNTVQGRQRGRKYPPKFRAEVVMAMLTTNSICAVARRYGVPESTIRTWVAEEAKRGDAWAEERRAAAREIALRASLGTRAQVSYLQSRVEENRRAAQVSQKLHARLDEAARARDFSIGTLLKSEDEALADAAEVGLVVYASQGSYDRQLDPDEEKLLARQLERYEGRTMTDKDAANMTKVLMTVAERAAAMLPGDNGLGEKNSPPMVEIGAEKDADEKEIVVEV</sequence>
<comment type="caution">
    <text evidence="1">The sequence shown here is derived from an EMBL/GenBank/DDBJ whole genome shotgun (WGS) entry which is preliminary data.</text>
</comment>
<evidence type="ECO:0000313" key="2">
    <source>
        <dbReference type="Proteomes" id="UP000250583"/>
    </source>
</evidence>
<accession>A0A329UK10</accession>
<reference evidence="1 2" key="1">
    <citation type="submission" date="2018-02" db="EMBL/GenBank/DDBJ databases">
        <title>Complete genome sequencing of Faecalibacterium prausnitzii strains isolated from the human gut.</title>
        <authorList>
            <person name="Fitzgerald B.C."/>
            <person name="Shkoporov A.N."/>
            <person name="Ross P.R."/>
            <person name="Hill C."/>
        </authorList>
    </citation>
    <scope>NUCLEOTIDE SEQUENCE [LARGE SCALE GENOMIC DNA]</scope>
    <source>
        <strain evidence="1 2">APC923/61-1</strain>
    </source>
</reference>
<dbReference type="GO" id="GO:0006313">
    <property type="term" value="P:DNA transposition"/>
    <property type="evidence" value="ECO:0007669"/>
    <property type="project" value="InterPro"/>
</dbReference>
<evidence type="ECO:0000313" key="1">
    <source>
        <dbReference type="EMBL" id="RAW61290.1"/>
    </source>
</evidence>
<dbReference type="GO" id="GO:0004803">
    <property type="term" value="F:transposase activity"/>
    <property type="evidence" value="ECO:0007669"/>
    <property type="project" value="InterPro"/>
</dbReference>
<dbReference type="EMBL" id="PRLE01000001">
    <property type="protein sequence ID" value="RAW61290.1"/>
    <property type="molecule type" value="Genomic_DNA"/>
</dbReference>
<dbReference type="InterPro" id="IPR002514">
    <property type="entry name" value="Transposase_8"/>
</dbReference>
<gene>
    <name evidence="1" type="ORF">C4N22_00970</name>
</gene>
<dbReference type="GO" id="GO:0043565">
    <property type="term" value="F:sequence-specific DNA binding"/>
    <property type="evidence" value="ECO:0007669"/>
    <property type="project" value="InterPro"/>
</dbReference>
<dbReference type="Proteomes" id="UP000250583">
    <property type="component" value="Unassembled WGS sequence"/>
</dbReference>
<dbReference type="SUPFAM" id="SSF48295">
    <property type="entry name" value="TrpR-like"/>
    <property type="match status" value="1"/>
</dbReference>
<dbReference type="AlphaFoldDB" id="A0A329UK10"/>
<dbReference type="Pfam" id="PF01527">
    <property type="entry name" value="HTH_Tnp_1"/>
    <property type="match status" value="1"/>
</dbReference>